<dbReference type="InterPro" id="IPR013762">
    <property type="entry name" value="Integrase-like_cat_sf"/>
</dbReference>
<dbReference type="InterPro" id="IPR050090">
    <property type="entry name" value="Tyrosine_recombinase_XerCD"/>
</dbReference>
<dbReference type="Proteomes" id="UP000721861">
    <property type="component" value="Unassembled WGS sequence"/>
</dbReference>
<evidence type="ECO:0000256" key="3">
    <source>
        <dbReference type="ARBA" id="ARBA00023172"/>
    </source>
</evidence>
<protein>
    <submittedName>
        <fullName evidence="5">Tyrosine-type recombinase/integrase</fullName>
    </submittedName>
</protein>
<dbReference type="RefSeq" id="WP_212226302.1">
    <property type="nucleotide sequence ID" value="NZ_JAGUCN010000004.1"/>
</dbReference>
<dbReference type="InterPro" id="IPR011010">
    <property type="entry name" value="DNA_brk_join_enz"/>
</dbReference>
<gene>
    <name evidence="5" type="ORF">KEM09_04915</name>
</gene>
<evidence type="ECO:0000313" key="5">
    <source>
        <dbReference type="EMBL" id="MBS2210730.1"/>
    </source>
</evidence>
<keyword evidence="2" id="KW-0229">DNA integration</keyword>
<evidence type="ECO:0000256" key="2">
    <source>
        <dbReference type="ARBA" id="ARBA00022908"/>
    </source>
</evidence>
<comment type="caution">
    <text evidence="5">The sequence shown here is derived from an EMBL/GenBank/DDBJ whole genome shotgun (WGS) entry which is preliminary data.</text>
</comment>
<name>A0ABS5K6Z1_9BACT</name>
<feature type="domain" description="Tyr recombinase" evidence="4">
    <location>
        <begin position="139"/>
        <end position="327"/>
    </location>
</feature>
<proteinExistence type="predicted"/>
<reference evidence="5 6" key="1">
    <citation type="journal article" date="2014" name="Int. J. Syst. Evol. Microbiol.">
        <title>Carboxylicivirga gen. nov. in the family Marinilabiliaceae with two novel species, Carboxylicivirga mesophila sp. nov. and Carboxylicivirga taeanensis sp. nov., and reclassification of Cytophaga fermentans as Saccharicrinis fermentans gen. nov., comb. nov.</title>
        <authorList>
            <person name="Yang S.H."/>
            <person name="Seo H.S."/>
            <person name="Woo J.H."/>
            <person name="Oh H.M."/>
            <person name="Jang H."/>
            <person name="Lee J.H."/>
            <person name="Kim S.J."/>
            <person name="Kwon K.K."/>
        </authorList>
    </citation>
    <scope>NUCLEOTIDE SEQUENCE [LARGE SCALE GENOMIC DNA]</scope>
    <source>
        <strain evidence="5 6">JCM 18290</strain>
    </source>
</reference>
<comment type="subcellular location">
    <subcellularLocation>
        <location evidence="1">Cytoplasm</location>
    </subcellularLocation>
</comment>
<evidence type="ECO:0000259" key="4">
    <source>
        <dbReference type="PROSITE" id="PS51898"/>
    </source>
</evidence>
<sequence>MTRTIQGFDEFEHYPNKISFGPTLYRKCGYTRINDDFKAVVDNYKLAASKTEKRPQTIHAEALNCAAFLCAMQEQGASKLFEITESQILMFFHDGKRLIRSKSYRENIKAVLKANKGFESWEECNRIIRSLPEIKKRRQNFQFLEDNEIAKIKSGLEDDGSEKISLRDKAIISVAMYTGMRGSDIARMCVSDIDWRKDQITLTQSKTGAPLKLPLRAVVGNAIFDYIKHERINRETINNLFVNIHCPDKVLEIRSIGCVAARFLAKLNIRTNGGERGVRIFRHYIASKLLENGAQVRVISDILGHLSAESINPYIDADLKRLRECGLSIEMFPLGKEVLP</sequence>
<dbReference type="SUPFAM" id="SSF56349">
    <property type="entry name" value="DNA breaking-rejoining enzymes"/>
    <property type="match status" value="1"/>
</dbReference>
<evidence type="ECO:0000313" key="6">
    <source>
        <dbReference type="Proteomes" id="UP000721861"/>
    </source>
</evidence>
<organism evidence="5 6">
    <name type="scientific">Carboxylicivirga mesophila</name>
    <dbReference type="NCBI Taxonomy" id="1166478"/>
    <lineage>
        <taxon>Bacteria</taxon>
        <taxon>Pseudomonadati</taxon>
        <taxon>Bacteroidota</taxon>
        <taxon>Bacteroidia</taxon>
        <taxon>Marinilabiliales</taxon>
        <taxon>Marinilabiliaceae</taxon>
        <taxon>Carboxylicivirga</taxon>
    </lineage>
</organism>
<dbReference type="PANTHER" id="PTHR30349:SF77">
    <property type="entry name" value="TYROSINE RECOMBINASE XERC"/>
    <property type="match status" value="1"/>
</dbReference>
<evidence type="ECO:0000256" key="1">
    <source>
        <dbReference type="ARBA" id="ARBA00004496"/>
    </source>
</evidence>
<dbReference type="Pfam" id="PF00589">
    <property type="entry name" value="Phage_integrase"/>
    <property type="match status" value="1"/>
</dbReference>
<keyword evidence="6" id="KW-1185">Reference proteome</keyword>
<dbReference type="PROSITE" id="PS51898">
    <property type="entry name" value="TYR_RECOMBINASE"/>
    <property type="match status" value="1"/>
</dbReference>
<dbReference type="InterPro" id="IPR002104">
    <property type="entry name" value="Integrase_catalytic"/>
</dbReference>
<keyword evidence="3" id="KW-0233">DNA recombination</keyword>
<dbReference type="Gene3D" id="1.10.443.10">
    <property type="entry name" value="Intergrase catalytic core"/>
    <property type="match status" value="1"/>
</dbReference>
<dbReference type="PANTHER" id="PTHR30349">
    <property type="entry name" value="PHAGE INTEGRASE-RELATED"/>
    <property type="match status" value="1"/>
</dbReference>
<accession>A0ABS5K6Z1</accession>
<dbReference type="EMBL" id="JAGUCN010000004">
    <property type="protein sequence ID" value="MBS2210730.1"/>
    <property type="molecule type" value="Genomic_DNA"/>
</dbReference>